<evidence type="ECO:0000313" key="1">
    <source>
        <dbReference type="EMBL" id="MBC5695978.1"/>
    </source>
</evidence>
<organism evidence="1 2">
    <name type="scientific">Agathobaculum hominis</name>
    <dbReference type="NCBI Taxonomy" id="2763014"/>
    <lineage>
        <taxon>Bacteria</taxon>
        <taxon>Bacillati</taxon>
        <taxon>Bacillota</taxon>
        <taxon>Clostridia</taxon>
        <taxon>Eubacteriales</taxon>
        <taxon>Butyricicoccaceae</taxon>
        <taxon>Agathobaculum</taxon>
    </lineage>
</organism>
<gene>
    <name evidence="1" type="ORF">H8S02_08470</name>
</gene>
<dbReference type="InterPro" id="IPR045865">
    <property type="entry name" value="ACT-like_dom_sf"/>
</dbReference>
<sequence>MQTRVAVMGIIVENTDSVEQLNHLLHEYGHYIIGRMGIPYRARSINIVSIAIDAPQDVISALSGKIGSLDGISVKTAYSNVLADE</sequence>
<dbReference type="InterPro" id="IPR023860">
    <property type="entry name" value="FeFe-hyd_TM1266"/>
</dbReference>
<dbReference type="Proteomes" id="UP000641741">
    <property type="component" value="Unassembled WGS sequence"/>
</dbReference>
<dbReference type="SUPFAM" id="SSF55021">
    <property type="entry name" value="ACT-like"/>
    <property type="match status" value="1"/>
</dbReference>
<name>A0ABR7GNV3_9FIRM</name>
<dbReference type="Gene3D" id="3.30.70.1150">
    <property type="entry name" value="ACT-like. Chain A, domain 2"/>
    <property type="match status" value="1"/>
</dbReference>
<dbReference type="NCBIfam" id="TIGR03959">
    <property type="entry name" value="hyd_TM1266"/>
    <property type="match status" value="1"/>
</dbReference>
<keyword evidence="2" id="KW-1185">Reference proteome</keyword>
<reference evidence="1 2" key="1">
    <citation type="submission" date="2020-08" db="EMBL/GenBank/DDBJ databases">
        <title>Genome public.</title>
        <authorList>
            <person name="Liu C."/>
            <person name="Sun Q."/>
        </authorList>
    </citation>
    <scope>NUCLEOTIDE SEQUENCE [LARGE SCALE GENOMIC DNA]</scope>
    <source>
        <strain evidence="1 2">M2</strain>
    </source>
</reference>
<dbReference type="RefSeq" id="WP_118684988.1">
    <property type="nucleotide sequence ID" value="NZ_JACOPK010000007.1"/>
</dbReference>
<protein>
    <submittedName>
        <fullName evidence="1">Iron-only hydrogenase system regulator</fullName>
    </submittedName>
</protein>
<dbReference type="Pfam" id="PF21699">
    <property type="entry name" value="TM1266-like"/>
    <property type="match status" value="1"/>
</dbReference>
<evidence type="ECO:0000313" key="2">
    <source>
        <dbReference type="Proteomes" id="UP000641741"/>
    </source>
</evidence>
<comment type="caution">
    <text evidence="1">The sequence shown here is derived from an EMBL/GenBank/DDBJ whole genome shotgun (WGS) entry which is preliminary data.</text>
</comment>
<dbReference type="InterPro" id="IPR027271">
    <property type="entry name" value="Acetolactate_synth/TF_NikR_C"/>
</dbReference>
<accession>A0ABR7GNV3</accession>
<dbReference type="EMBL" id="JACOPK010000007">
    <property type="protein sequence ID" value="MBC5695978.1"/>
    <property type="molecule type" value="Genomic_DNA"/>
</dbReference>
<proteinExistence type="predicted"/>